<dbReference type="EMBL" id="OE002532">
    <property type="protein sequence ID" value="CAD7458895.1"/>
    <property type="molecule type" value="Genomic_DNA"/>
</dbReference>
<feature type="region of interest" description="Disordered" evidence="2">
    <location>
        <begin position="248"/>
        <end position="272"/>
    </location>
</feature>
<feature type="compositionally biased region" description="Basic residues" evidence="2">
    <location>
        <begin position="248"/>
        <end position="267"/>
    </location>
</feature>
<proteinExistence type="predicted"/>
<reference evidence="3" key="1">
    <citation type="submission" date="2020-11" db="EMBL/GenBank/DDBJ databases">
        <authorList>
            <person name="Tran Van P."/>
        </authorList>
    </citation>
    <scope>NUCLEOTIDE SEQUENCE</scope>
</reference>
<keyword evidence="1" id="KW-0175">Coiled coil</keyword>
<protein>
    <submittedName>
        <fullName evidence="3">Uncharacterized protein</fullName>
    </submittedName>
</protein>
<feature type="coiled-coil region" evidence="1">
    <location>
        <begin position="61"/>
        <end position="88"/>
    </location>
</feature>
<evidence type="ECO:0000256" key="1">
    <source>
        <dbReference type="SAM" id="Coils"/>
    </source>
</evidence>
<evidence type="ECO:0000256" key="2">
    <source>
        <dbReference type="SAM" id="MobiDB-lite"/>
    </source>
</evidence>
<sequence>MSPHSQADDNLERHNLVLSKGCQFGLPKPFDQLGLPSTSTPKSQLGQTLEQSSHNMDESMKDDLITILTKIRDEYKELSENRTKLLEKLGVAHHQLSEDAQKDLLETVQSQMKSPMCKCTDTCRALSTAWTTPTPAVQVLGAVQQLSSFPLLPPLFLYLPLRLTLPGLFLYLPPRLTLPGLFLYLPPRLTLPGRFLCLPPRLTLPGRFLCLPPRLTLPGRFLCLPPRLTLPGLFPITLQLDRPLHRRPHGMRYTRRSGKAHRQKTLKRTAATKQYSTRGPILYVPVYNRQTPEHPHTAPTSPSIPASESSQASPRLPLSPTT</sequence>
<name>A0A7R9IIB5_9NEOP</name>
<organism evidence="3">
    <name type="scientific">Timema tahoe</name>
    <dbReference type="NCBI Taxonomy" id="61484"/>
    <lineage>
        <taxon>Eukaryota</taxon>
        <taxon>Metazoa</taxon>
        <taxon>Ecdysozoa</taxon>
        <taxon>Arthropoda</taxon>
        <taxon>Hexapoda</taxon>
        <taxon>Insecta</taxon>
        <taxon>Pterygota</taxon>
        <taxon>Neoptera</taxon>
        <taxon>Polyneoptera</taxon>
        <taxon>Phasmatodea</taxon>
        <taxon>Timematodea</taxon>
        <taxon>Timematoidea</taxon>
        <taxon>Timematidae</taxon>
        <taxon>Timema</taxon>
    </lineage>
</organism>
<gene>
    <name evidence="3" type="ORF">TTEB3V08_LOCUS6866</name>
</gene>
<feature type="region of interest" description="Disordered" evidence="2">
    <location>
        <begin position="30"/>
        <end position="56"/>
    </location>
</feature>
<feature type="compositionally biased region" description="Polar residues" evidence="2">
    <location>
        <begin position="35"/>
        <end position="54"/>
    </location>
</feature>
<accession>A0A7R9IIB5</accession>
<dbReference type="AlphaFoldDB" id="A0A7R9IIB5"/>
<feature type="compositionally biased region" description="Polar residues" evidence="2">
    <location>
        <begin position="298"/>
        <end position="322"/>
    </location>
</feature>
<evidence type="ECO:0000313" key="3">
    <source>
        <dbReference type="EMBL" id="CAD7458895.1"/>
    </source>
</evidence>
<feature type="region of interest" description="Disordered" evidence="2">
    <location>
        <begin position="288"/>
        <end position="322"/>
    </location>
</feature>